<keyword evidence="2" id="KW-1185">Reference proteome</keyword>
<reference evidence="1 2" key="1">
    <citation type="submission" date="2016-03" db="EMBL/GenBank/DDBJ databases">
        <title>Whole genome sequencing of Grifola frondosa 9006-11.</title>
        <authorList>
            <person name="Min B."/>
            <person name="Park H."/>
            <person name="Kim J.-G."/>
            <person name="Cho H."/>
            <person name="Oh Y.-L."/>
            <person name="Kong W.-S."/>
            <person name="Choi I.-G."/>
        </authorList>
    </citation>
    <scope>NUCLEOTIDE SEQUENCE [LARGE SCALE GENOMIC DNA]</scope>
    <source>
        <strain evidence="1 2">9006-11</strain>
    </source>
</reference>
<sequence>MEHMLGDLGSKIKQHINLYANLSQQILIHLKDYPTIHVVF</sequence>
<accession>A0A1C7ME69</accession>
<proteinExistence type="predicted"/>
<name>A0A1C7ME69_GRIFR</name>
<gene>
    <name evidence="1" type="ORF">A0H81_05420</name>
</gene>
<evidence type="ECO:0000313" key="2">
    <source>
        <dbReference type="Proteomes" id="UP000092993"/>
    </source>
</evidence>
<comment type="caution">
    <text evidence="1">The sequence shown here is derived from an EMBL/GenBank/DDBJ whole genome shotgun (WGS) entry which is preliminary data.</text>
</comment>
<evidence type="ECO:0000313" key="1">
    <source>
        <dbReference type="EMBL" id="OBZ74696.1"/>
    </source>
</evidence>
<organism evidence="1 2">
    <name type="scientific">Grifola frondosa</name>
    <name type="common">Maitake</name>
    <name type="synonym">Polyporus frondosus</name>
    <dbReference type="NCBI Taxonomy" id="5627"/>
    <lineage>
        <taxon>Eukaryota</taxon>
        <taxon>Fungi</taxon>
        <taxon>Dikarya</taxon>
        <taxon>Basidiomycota</taxon>
        <taxon>Agaricomycotina</taxon>
        <taxon>Agaricomycetes</taxon>
        <taxon>Polyporales</taxon>
        <taxon>Grifolaceae</taxon>
        <taxon>Grifola</taxon>
    </lineage>
</organism>
<protein>
    <submittedName>
        <fullName evidence="1">Uncharacterized protein</fullName>
    </submittedName>
</protein>
<dbReference type="AlphaFoldDB" id="A0A1C7ME69"/>
<dbReference type="Proteomes" id="UP000092993">
    <property type="component" value="Unassembled WGS sequence"/>
</dbReference>
<dbReference type="EMBL" id="LUGG01000005">
    <property type="protein sequence ID" value="OBZ74696.1"/>
    <property type="molecule type" value="Genomic_DNA"/>
</dbReference>